<evidence type="ECO:0000256" key="1">
    <source>
        <dbReference type="ARBA" id="ARBA00008725"/>
    </source>
</evidence>
<proteinExistence type="inferred from homology"/>
<dbReference type="Pfam" id="PF12849">
    <property type="entry name" value="PBP_like_2"/>
    <property type="match status" value="1"/>
</dbReference>
<organism evidence="7 8">
    <name type="scientific">Stackebrandtia albiflava</name>
    <dbReference type="NCBI Taxonomy" id="406432"/>
    <lineage>
        <taxon>Bacteria</taxon>
        <taxon>Bacillati</taxon>
        <taxon>Actinomycetota</taxon>
        <taxon>Actinomycetes</taxon>
        <taxon>Glycomycetales</taxon>
        <taxon>Glycomycetaceae</taxon>
        <taxon>Stackebrandtia</taxon>
    </lineage>
</organism>
<feature type="signal peptide" evidence="5">
    <location>
        <begin position="1"/>
        <end position="24"/>
    </location>
</feature>
<evidence type="ECO:0000256" key="2">
    <source>
        <dbReference type="ARBA" id="ARBA00022448"/>
    </source>
</evidence>
<comment type="caution">
    <text evidence="7">The sequence shown here is derived from an EMBL/GenBank/DDBJ whole genome shotgun (WGS) entry which is preliminary data.</text>
</comment>
<keyword evidence="3 4" id="KW-0592">Phosphate transport</keyword>
<dbReference type="GO" id="GO:0035435">
    <property type="term" value="P:phosphate ion transmembrane transport"/>
    <property type="evidence" value="ECO:0007669"/>
    <property type="project" value="InterPro"/>
</dbReference>
<dbReference type="AlphaFoldDB" id="A0A562VHB2"/>
<feature type="chain" id="PRO_5038436317" description="Phosphate-binding protein" evidence="5">
    <location>
        <begin position="25"/>
        <end position="354"/>
    </location>
</feature>
<dbReference type="GO" id="GO:0042301">
    <property type="term" value="F:phosphate ion binding"/>
    <property type="evidence" value="ECO:0007669"/>
    <property type="project" value="InterPro"/>
</dbReference>
<accession>A0A562VHB2</accession>
<dbReference type="SUPFAM" id="SSF53850">
    <property type="entry name" value="Periplasmic binding protein-like II"/>
    <property type="match status" value="1"/>
</dbReference>
<gene>
    <name evidence="7" type="ORF">LX16_0102</name>
</gene>
<dbReference type="EMBL" id="VLLL01000001">
    <property type="protein sequence ID" value="TWJ17184.1"/>
    <property type="molecule type" value="Genomic_DNA"/>
</dbReference>
<dbReference type="CDD" id="cd13565">
    <property type="entry name" value="PBP2_PstS"/>
    <property type="match status" value="1"/>
</dbReference>
<evidence type="ECO:0000313" key="8">
    <source>
        <dbReference type="Proteomes" id="UP000321617"/>
    </source>
</evidence>
<dbReference type="InterPro" id="IPR050962">
    <property type="entry name" value="Phosphate-bind_PstS"/>
</dbReference>
<evidence type="ECO:0000313" key="7">
    <source>
        <dbReference type="EMBL" id="TWJ17184.1"/>
    </source>
</evidence>
<name>A0A562VHB2_9ACTN</name>
<protein>
    <recommendedName>
        <fullName evidence="4">Phosphate-binding protein</fullName>
    </recommendedName>
</protein>
<dbReference type="Gene3D" id="3.40.190.10">
    <property type="entry name" value="Periplasmic binding protein-like II"/>
    <property type="match status" value="2"/>
</dbReference>
<sequence>MTVNVRGKVLPLLAASALALGVAACGGGDSADDAGNTGTSDLSGELTASGASFPDAYYQVAIEAYAEVAPEVVINYNSTGSGTGKKEFGEGLTDFAGTDSLVGDDDPVEPGSFLYVPTVAAPITVSYNLPGVEGLQLGQETLAQIFQGDIETWNDPAIAEANPDAELPDTPITIAHRSDGSGTTTNFTKFLDEATESWELGSGDVVEWPSDSQGGEKNTGVASIIQQTEGAIGYVDLADATGSELVFAAVENADGEFVMPSIAGTTAGLEGAEVAEDLSYNPLNAAGADAYPITAPTYILVRTSYEDPQTAELVKAFLTWLLTDGQALAEDEFFAPLPDSLAEQALAQLDKIQS</sequence>
<feature type="domain" description="PBP" evidence="6">
    <location>
        <begin position="38"/>
        <end position="324"/>
    </location>
</feature>
<dbReference type="PROSITE" id="PS51257">
    <property type="entry name" value="PROKAR_LIPOPROTEIN"/>
    <property type="match status" value="1"/>
</dbReference>
<evidence type="ECO:0000256" key="3">
    <source>
        <dbReference type="ARBA" id="ARBA00022592"/>
    </source>
</evidence>
<comment type="similarity">
    <text evidence="1 4">Belongs to the PstS family.</text>
</comment>
<dbReference type="GO" id="GO:0043190">
    <property type="term" value="C:ATP-binding cassette (ABC) transporter complex"/>
    <property type="evidence" value="ECO:0007669"/>
    <property type="project" value="InterPro"/>
</dbReference>
<dbReference type="NCBIfam" id="TIGR00975">
    <property type="entry name" value="3a0107s03"/>
    <property type="match status" value="1"/>
</dbReference>
<evidence type="ECO:0000259" key="6">
    <source>
        <dbReference type="Pfam" id="PF12849"/>
    </source>
</evidence>
<dbReference type="PIRSF" id="PIRSF002756">
    <property type="entry name" value="PstS"/>
    <property type="match status" value="1"/>
</dbReference>
<evidence type="ECO:0000256" key="5">
    <source>
        <dbReference type="SAM" id="SignalP"/>
    </source>
</evidence>
<dbReference type="InterPro" id="IPR024370">
    <property type="entry name" value="PBP_domain"/>
</dbReference>
<evidence type="ECO:0000256" key="4">
    <source>
        <dbReference type="PIRNR" id="PIRNR002756"/>
    </source>
</evidence>
<keyword evidence="5" id="KW-0732">Signal</keyword>
<dbReference type="PANTHER" id="PTHR42996:SF1">
    <property type="entry name" value="PHOSPHATE-BINDING PROTEIN PSTS"/>
    <property type="match status" value="1"/>
</dbReference>
<keyword evidence="2 4" id="KW-0813">Transport</keyword>
<dbReference type="InterPro" id="IPR005673">
    <property type="entry name" value="ABC_phos-bd_PstS"/>
</dbReference>
<dbReference type="Proteomes" id="UP000321617">
    <property type="component" value="Unassembled WGS sequence"/>
</dbReference>
<dbReference type="OrthoDB" id="9801510at2"/>
<dbReference type="PANTHER" id="PTHR42996">
    <property type="entry name" value="PHOSPHATE-BINDING PROTEIN PSTS"/>
    <property type="match status" value="1"/>
</dbReference>
<reference evidence="7 8" key="1">
    <citation type="journal article" date="2013" name="Stand. Genomic Sci.">
        <title>Genomic Encyclopedia of Type Strains, Phase I: The one thousand microbial genomes (KMG-I) project.</title>
        <authorList>
            <person name="Kyrpides N.C."/>
            <person name="Woyke T."/>
            <person name="Eisen J.A."/>
            <person name="Garrity G."/>
            <person name="Lilburn T.G."/>
            <person name="Beck B.J."/>
            <person name="Whitman W.B."/>
            <person name="Hugenholtz P."/>
            <person name="Klenk H.P."/>
        </authorList>
    </citation>
    <scope>NUCLEOTIDE SEQUENCE [LARGE SCALE GENOMIC DNA]</scope>
    <source>
        <strain evidence="7 8">DSM 45044</strain>
    </source>
</reference>
<keyword evidence="8" id="KW-1185">Reference proteome</keyword>